<dbReference type="InterPro" id="IPR008271">
    <property type="entry name" value="Ser/Thr_kinase_AS"/>
</dbReference>
<dbReference type="PROSITE" id="PS00107">
    <property type="entry name" value="PROTEIN_KINASE_ATP"/>
    <property type="match status" value="1"/>
</dbReference>
<evidence type="ECO:0000313" key="12">
    <source>
        <dbReference type="EMBL" id="OMJ67885.1"/>
    </source>
</evidence>
<evidence type="ECO:0000256" key="1">
    <source>
        <dbReference type="ARBA" id="ARBA00010886"/>
    </source>
</evidence>
<dbReference type="Gene3D" id="1.10.510.10">
    <property type="entry name" value="Transferase(Phosphotransferase) domain 1"/>
    <property type="match status" value="1"/>
</dbReference>
<sequence length="588" mass="66896">MSYSASYQEITIIGRGNFGAAFLVQNKQTGEKLVAKKILLTGLSDKEIQGAYQEAELLKRLNHPNIVTYRDSFCEFGHLIIVMEYCDVGDLAYHVKEKNKKNEFFTEAEVMNWFVQICMSLQYIHKLGILHRDIKTSNIYLTGNNTVKLGDFGISKVLQGSEAAMTVVGTPYYMSPEVCEGHPYSYKSDAWSLGCVLYELCTLKHAFSANNLLGLVFKIVSGTAEPIPNRYSPQLRRIVSSMLAKDTNTRLSVQDVMHDSYILSFMQNFIASDGQEVKRQLTIRKPIVAEERPADRSPTKIVDESPKERIARLKREKADEEFEKMKRATKDAFVGNQITQQRKYDMLYSTPSTRALNEVQTRNQMSPPSDLSGSGSTIASIAFTNRKSFDKKQPEDNFELSITDMQDLNSQANYEYYLKYSGDMPCEDKLGNTMEYSDTFEYSRTFPNLSQNAPPADNRAIKASGYYDLSTISEEPSQAGCSDRNELTRVVDLYKSQIEKSNKYENESFSSPCDSCDRIISTDRRSAMRKKCIDQMGQAYFDDVYGFLKQSRNRDLPDEVIFETAVKKWGKAANGYCLLVDQLLFLER</sequence>
<evidence type="ECO:0000313" key="13">
    <source>
        <dbReference type="Proteomes" id="UP000187209"/>
    </source>
</evidence>
<dbReference type="Proteomes" id="UP000187209">
    <property type="component" value="Unassembled WGS sequence"/>
</dbReference>
<dbReference type="FunFam" id="1.10.510.10:FF:000869">
    <property type="entry name" value="Nek protein kinase"/>
    <property type="match status" value="1"/>
</dbReference>
<dbReference type="SUPFAM" id="SSF56112">
    <property type="entry name" value="Protein kinase-like (PK-like)"/>
    <property type="match status" value="1"/>
</dbReference>
<evidence type="ECO:0000259" key="11">
    <source>
        <dbReference type="PROSITE" id="PS50011"/>
    </source>
</evidence>
<dbReference type="InterPro" id="IPR000719">
    <property type="entry name" value="Prot_kinase_dom"/>
</dbReference>
<evidence type="ECO:0000256" key="9">
    <source>
        <dbReference type="ARBA" id="ARBA00048679"/>
    </source>
</evidence>
<dbReference type="PANTHER" id="PTHR44899:SF3">
    <property type="entry name" value="SERINE_THREONINE-PROTEIN KINASE NEK1"/>
    <property type="match status" value="1"/>
</dbReference>
<proteinExistence type="inferred from homology"/>
<comment type="catalytic activity">
    <reaction evidence="8">
        <text>L-threonyl-[protein] + ATP = O-phospho-L-threonyl-[protein] + ADP + H(+)</text>
        <dbReference type="Rhea" id="RHEA:46608"/>
        <dbReference type="Rhea" id="RHEA-COMP:11060"/>
        <dbReference type="Rhea" id="RHEA-COMP:11605"/>
        <dbReference type="ChEBI" id="CHEBI:15378"/>
        <dbReference type="ChEBI" id="CHEBI:30013"/>
        <dbReference type="ChEBI" id="CHEBI:30616"/>
        <dbReference type="ChEBI" id="CHEBI:61977"/>
        <dbReference type="ChEBI" id="CHEBI:456216"/>
        <dbReference type="EC" id="2.7.11.1"/>
    </reaction>
</comment>
<feature type="binding site" evidence="10">
    <location>
        <position position="37"/>
    </location>
    <ligand>
        <name>ATP</name>
        <dbReference type="ChEBI" id="CHEBI:30616"/>
    </ligand>
</feature>
<keyword evidence="3" id="KW-0723">Serine/threonine-protein kinase</keyword>
<gene>
    <name evidence="12" type="ORF">SteCoe_34837</name>
</gene>
<dbReference type="OrthoDB" id="248923at2759"/>
<keyword evidence="7 10" id="KW-0067">ATP-binding</keyword>
<dbReference type="EMBL" id="MPUH01001420">
    <property type="protein sequence ID" value="OMJ67885.1"/>
    <property type="molecule type" value="Genomic_DNA"/>
</dbReference>
<dbReference type="FunFam" id="3.30.200.20:FF:000097">
    <property type="entry name" value="Probable serine/threonine-protein kinase nek1"/>
    <property type="match status" value="1"/>
</dbReference>
<keyword evidence="5 10" id="KW-0547">Nucleotide-binding</keyword>
<evidence type="ECO:0000256" key="8">
    <source>
        <dbReference type="ARBA" id="ARBA00047899"/>
    </source>
</evidence>
<keyword evidence="13" id="KW-1185">Reference proteome</keyword>
<evidence type="ECO:0000256" key="2">
    <source>
        <dbReference type="ARBA" id="ARBA00012513"/>
    </source>
</evidence>
<dbReference type="PANTHER" id="PTHR44899">
    <property type="entry name" value="CAMK FAMILY PROTEIN KINASE"/>
    <property type="match status" value="1"/>
</dbReference>
<protein>
    <recommendedName>
        <fullName evidence="2">non-specific serine/threonine protein kinase</fullName>
        <ecNumber evidence="2">2.7.11.1</ecNumber>
    </recommendedName>
</protein>
<evidence type="ECO:0000256" key="4">
    <source>
        <dbReference type="ARBA" id="ARBA00022679"/>
    </source>
</evidence>
<feature type="domain" description="Protein kinase" evidence="11">
    <location>
        <begin position="7"/>
        <end position="262"/>
    </location>
</feature>
<reference evidence="12 13" key="1">
    <citation type="submission" date="2016-11" db="EMBL/GenBank/DDBJ databases">
        <title>The macronuclear genome of Stentor coeruleus: a giant cell with tiny introns.</title>
        <authorList>
            <person name="Slabodnick M."/>
            <person name="Ruby J.G."/>
            <person name="Reiff S.B."/>
            <person name="Swart E.C."/>
            <person name="Gosai S."/>
            <person name="Prabakaran S."/>
            <person name="Witkowska E."/>
            <person name="Larue G.E."/>
            <person name="Fisher S."/>
            <person name="Freeman R.M."/>
            <person name="Gunawardena J."/>
            <person name="Chu W."/>
            <person name="Stover N.A."/>
            <person name="Gregory B.D."/>
            <person name="Nowacki M."/>
            <person name="Derisi J."/>
            <person name="Roy S.W."/>
            <person name="Marshall W.F."/>
            <person name="Sood P."/>
        </authorList>
    </citation>
    <scope>NUCLEOTIDE SEQUENCE [LARGE SCALE GENOMIC DNA]</scope>
    <source>
        <strain evidence="12">WM001</strain>
    </source>
</reference>
<dbReference type="EC" id="2.7.11.1" evidence="2"/>
<comment type="catalytic activity">
    <reaction evidence="9">
        <text>L-seryl-[protein] + ATP = O-phospho-L-seryl-[protein] + ADP + H(+)</text>
        <dbReference type="Rhea" id="RHEA:17989"/>
        <dbReference type="Rhea" id="RHEA-COMP:9863"/>
        <dbReference type="Rhea" id="RHEA-COMP:11604"/>
        <dbReference type="ChEBI" id="CHEBI:15378"/>
        <dbReference type="ChEBI" id="CHEBI:29999"/>
        <dbReference type="ChEBI" id="CHEBI:30616"/>
        <dbReference type="ChEBI" id="CHEBI:83421"/>
        <dbReference type="ChEBI" id="CHEBI:456216"/>
        <dbReference type="EC" id="2.7.11.1"/>
    </reaction>
</comment>
<dbReference type="InterPro" id="IPR017441">
    <property type="entry name" value="Protein_kinase_ATP_BS"/>
</dbReference>
<dbReference type="Gene3D" id="3.30.200.20">
    <property type="entry name" value="Phosphorylase Kinase, domain 1"/>
    <property type="match status" value="1"/>
</dbReference>
<evidence type="ECO:0000256" key="10">
    <source>
        <dbReference type="PROSITE-ProRule" id="PRU10141"/>
    </source>
</evidence>
<dbReference type="PROSITE" id="PS00108">
    <property type="entry name" value="PROTEIN_KINASE_ST"/>
    <property type="match status" value="1"/>
</dbReference>
<dbReference type="AlphaFoldDB" id="A0A1R2ATW0"/>
<evidence type="ECO:0000256" key="3">
    <source>
        <dbReference type="ARBA" id="ARBA00022527"/>
    </source>
</evidence>
<dbReference type="PROSITE" id="PS50011">
    <property type="entry name" value="PROTEIN_KINASE_DOM"/>
    <property type="match status" value="1"/>
</dbReference>
<evidence type="ECO:0000256" key="6">
    <source>
        <dbReference type="ARBA" id="ARBA00022777"/>
    </source>
</evidence>
<dbReference type="InterPro" id="IPR011009">
    <property type="entry name" value="Kinase-like_dom_sf"/>
</dbReference>
<keyword evidence="6" id="KW-0418">Kinase</keyword>
<dbReference type="GO" id="GO:0004674">
    <property type="term" value="F:protein serine/threonine kinase activity"/>
    <property type="evidence" value="ECO:0007669"/>
    <property type="project" value="UniProtKB-KW"/>
</dbReference>
<dbReference type="InterPro" id="IPR051131">
    <property type="entry name" value="NEK_Ser/Thr_kinase_NIMA"/>
</dbReference>
<dbReference type="Pfam" id="PF00069">
    <property type="entry name" value="Pkinase"/>
    <property type="match status" value="1"/>
</dbReference>
<dbReference type="CDD" id="cd08215">
    <property type="entry name" value="STKc_Nek"/>
    <property type="match status" value="1"/>
</dbReference>
<dbReference type="SMART" id="SM00220">
    <property type="entry name" value="S_TKc"/>
    <property type="match status" value="1"/>
</dbReference>
<accession>A0A1R2ATW0</accession>
<comment type="caution">
    <text evidence="12">The sequence shown here is derived from an EMBL/GenBank/DDBJ whole genome shotgun (WGS) entry which is preliminary data.</text>
</comment>
<evidence type="ECO:0000256" key="7">
    <source>
        <dbReference type="ARBA" id="ARBA00022840"/>
    </source>
</evidence>
<name>A0A1R2ATW0_9CILI</name>
<organism evidence="12 13">
    <name type="scientific">Stentor coeruleus</name>
    <dbReference type="NCBI Taxonomy" id="5963"/>
    <lineage>
        <taxon>Eukaryota</taxon>
        <taxon>Sar</taxon>
        <taxon>Alveolata</taxon>
        <taxon>Ciliophora</taxon>
        <taxon>Postciliodesmatophora</taxon>
        <taxon>Heterotrichea</taxon>
        <taxon>Heterotrichida</taxon>
        <taxon>Stentoridae</taxon>
        <taxon>Stentor</taxon>
    </lineage>
</organism>
<evidence type="ECO:0000256" key="5">
    <source>
        <dbReference type="ARBA" id="ARBA00022741"/>
    </source>
</evidence>
<comment type="similarity">
    <text evidence="1">Belongs to the protein kinase superfamily. NEK Ser/Thr protein kinase family. NIMA subfamily.</text>
</comment>
<dbReference type="GO" id="GO:0005524">
    <property type="term" value="F:ATP binding"/>
    <property type="evidence" value="ECO:0007669"/>
    <property type="project" value="UniProtKB-UniRule"/>
</dbReference>
<keyword evidence="4" id="KW-0808">Transferase</keyword>